<protein>
    <submittedName>
        <fullName evidence="2">Uncharacterized protein</fullName>
    </submittedName>
</protein>
<keyword evidence="1" id="KW-1133">Transmembrane helix</keyword>
<feature type="transmembrane region" description="Helical" evidence="1">
    <location>
        <begin position="53"/>
        <end position="73"/>
    </location>
</feature>
<keyword evidence="1" id="KW-0472">Membrane</keyword>
<sequence length="90" mass="9997">MSREPSPLFVAKRTYHGRRMADTARFLPIFGAGLFLLPLLWKTPAEDGGTGTVQVMLYVFLVWIFLIGAAAILSRRIPRTDSNASETEQG</sequence>
<dbReference type="EMBL" id="CP146069">
    <property type="protein sequence ID" value="WWR48036.1"/>
    <property type="molecule type" value="Genomic_DNA"/>
</dbReference>
<evidence type="ECO:0000313" key="2">
    <source>
        <dbReference type="EMBL" id="WWR48036.1"/>
    </source>
</evidence>
<feature type="transmembrane region" description="Helical" evidence="1">
    <location>
        <begin position="21"/>
        <end position="41"/>
    </location>
</feature>
<reference evidence="2 3" key="1">
    <citation type="submission" date="2023-10" db="EMBL/GenBank/DDBJ databases">
        <title>Roseovarius strain S88 nov., isolated from a marine algae.</title>
        <authorList>
            <person name="Lee M.W."/>
            <person name="Lee J.K."/>
            <person name="Kim J.M."/>
            <person name="Choi D.G."/>
            <person name="Baek J.H."/>
            <person name="Bayburt H."/>
            <person name="Jung J.J."/>
            <person name="Han D.M."/>
            <person name="Jeon C.O."/>
        </authorList>
    </citation>
    <scope>NUCLEOTIDE SEQUENCE [LARGE SCALE GENOMIC DNA]</scope>
    <source>
        <strain evidence="2 3">S88</strain>
    </source>
</reference>
<name>A0ABZ2HN15_9RHOB</name>
<accession>A0ABZ2HN15</accession>
<dbReference type="RefSeq" id="WP_338550860.1">
    <property type="nucleotide sequence ID" value="NZ_CP146069.1"/>
</dbReference>
<evidence type="ECO:0000313" key="3">
    <source>
        <dbReference type="Proteomes" id="UP001364156"/>
    </source>
</evidence>
<keyword evidence="1" id="KW-0812">Transmembrane</keyword>
<organism evidence="2 3">
    <name type="scientific">Roseovarius phycicola</name>
    <dbReference type="NCBI Taxonomy" id="3080976"/>
    <lineage>
        <taxon>Bacteria</taxon>
        <taxon>Pseudomonadati</taxon>
        <taxon>Pseudomonadota</taxon>
        <taxon>Alphaproteobacteria</taxon>
        <taxon>Rhodobacterales</taxon>
        <taxon>Roseobacteraceae</taxon>
        <taxon>Roseovarius</taxon>
    </lineage>
</organism>
<gene>
    <name evidence="2" type="ORF">RZ517_07670</name>
</gene>
<proteinExistence type="predicted"/>
<dbReference type="Proteomes" id="UP001364156">
    <property type="component" value="Chromosome"/>
</dbReference>
<evidence type="ECO:0000256" key="1">
    <source>
        <dbReference type="SAM" id="Phobius"/>
    </source>
</evidence>
<keyword evidence="3" id="KW-1185">Reference proteome</keyword>